<dbReference type="CDD" id="cd00087">
    <property type="entry name" value="FReD"/>
    <property type="match status" value="1"/>
</dbReference>
<organism evidence="2 3">
    <name type="scientific">Drosophila albomicans</name>
    <name type="common">Fruit fly</name>
    <dbReference type="NCBI Taxonomy" id="7291"/>
    <lineage>
        <taxon>Eukaryota</taxon>
        <taxon>Metazoa</taxon>
        <taxon>Ecdysozoa</taxon>
        <taxon>Arthropoda</taxon>
        <taxon>Hexapoda</taxon>
        <taxon>Insecta</taxon>
        <taxon>Pterygota</taxon>
        <taxon>Neoptera</taxon>
        <taxon>Endopterygota</taxon>
        <taxon>Diptera</taxon>
        <taxon>Brachycera</taxon>
        <taxon>Muscomorpha</taxon>
        <taxon>Ephydroidea</taxon>
        <taxon>Drosophilidae</taxon>
        <taxon>Drosophila</taxon>
    </lineage>
</organism>
<dbReference type="RefSeq" id="XP_034098911.2">
    <property type="nucleotide sequence ID" value="XM_034243020.2"/>
</dbReference>
<dbReference type="Pfam" id="PF00147">
    <property type="entry name" value="Fibrinogen_C"/>
    <property type="match status" value="1"/>
</dbReference>
<name>A0A6P8W5K3_DROAB</name>
<feature type="domain" description="Fibrinogen C-terminal" evidence="1">
    <location>
        <begin position="1"/>
        <end position="186"/>
    </location>
</feature>
<dbReference type="PROSITE" id="PS51406">
    <property type="entry name" value="FIBRINOGEN_C_2"/>
    <property type="match status" value="1"/>
</dbReference>
<accession>A0A6P8W5K3</accession>
<dbReference type="Gene3D" id="3.90.215.10">
    <property type="entry name" value="Gamma Fibrinogen, chain A, domain 1"/>
    <property type="match status" value="1"/>
</dbReference>
<keyword evidence="2" id="KW-1185">Reference proteome</keyword>
<dbReference type="AlphaFoldDB" id="A0A6P8W5K3"/>
<sequence length="189" mass="22003">MTVSCESNFPGAGTGWTVIQRRKDGTINFNRTWSEYKEGFGDLRGEFFIGLDKLHLLTQSQPHELYISLGDFSNETRYARYNNFVIGSETEDYRIKDLGTYSGDAGDSLADHKYRFSTPDKDFTYDKCPPYFSSGWWFSNIGCYSCNLNGKYIQEDIGEETDGIEWREWKKNRPLKFTQMMIRPKSCLF</sequence>
<dbReference type="PANTHER" id="PTHR19143:SF327">
    <property type="entry name" value="FI21813P1-RELATED"/>
    <property type="match status" value="1"/>
</dbReference>
<dbReference type="SUPFAM" id="SSF56496">
    <property type="entry name" value="Fibrinogen C-terminal domain-like"/>
    <property type="match status" value="1"/>
</dbReference>
<dbReference type="GeneID" id="117564318"/>
<dbReference type="SMART" id="SM00186">
    <property type="entry name" value="FBG"/>
    <property type="match status" value="1"/>
</dbReference>
<dbReference type="InterPro" id="IPR050373">
    <property type="entry name" value="Fibrinogen_C-term_domain"/>
</dbReference>
<dbReference type="InterPro" id="IPR014716">
    <property type="entry name" value="Fibrinogen_a/b/g_C_1"/>
</dbReference>
<gene>
    <name evidence="3" type="primary">LOC117564318</name>
</gene>
<proteinExistence type="predicted"/>
<dbReference type="InterPro" id="IPR036056">
    <property type="entry name" value="Fibrinogen-like_C"/>
</dbReference>
<dbReference type="OrthoDB" id="6145874at2759"/>
<evidence type="ECO:0000259" key="1">
    <source>
        <dbReference type="PROSITE" id="PS51406"/>
    </source>
</evidence>
<dbReference type="InterPro" id="IPR002181">
    <property type="entry name" value="Fibrinogen_a/b/g_C_dom"/>
</dbReference>
<dbReference type="Proteomes" id="UP000515160">
    <property type="component" value="Chromosome 2L"/>
</dbReference>
<evidence type="ECO:0000313" key="2">
    <source>
        <dbReference type="Proteomes" id="UP000515160"/>
    </source>
</evidence>
<dbReference type="PANTHER" id="PTHR19143">
    <property type="entry name" value="FIBRINOGEN/TENASCIN/ANGIOPOEITIN"/>
    <property type="match status" value="1"/>
</dbReference>
<dbReference type="GO" id="GO:0005615">
    <property type="term" value="C:extracellular space"/>
    <property type="evidence" value="ECO:0007669"/>
    <property type="project" value="TreeGrafter"/>
</dbReference>
<protein>
    <submittedName>
        <fullName evidence="3">Fibrinogen C domain-containing protein 1-like</fullName>
    </submittedName>
</protein>
<evidence type="ECO:0000313" key="3">
    <source>
        <dbReference type="RefSeq" id="XP_034098911.2"/>
    </source>
</evidence>
<reference evidence="3" key="1">
    <citation type="submission" date="2025-08" db="UniProtKB">
        <authorList>
            <consortium name="RefSeq"/>
        </authorList>
    </citation>
    <scope>IDENTIFICATION</scope>
    <source>
        <strain evidence="3">15112-1751.03</strain>
        <tissue evidence="3">Whole Adult</tissue>
    </source>
</reference>